<feature type="compositionally biased region" description="Basic and acidic residues" evidence="2">
    <location>
        <begin position="129"/>
        <end position="142"/>
    </location>
</feature>
<evidence type="ECO:0000313" key="4">
    <source>
        <dbReference type="Proteomes" id="UP000007264"/>
    </source>
</evidence>
<dbReference type="KEGG" id="csl:COCSUDRAFT_60906"/>
<feature type="region of interest" description="Disordered" evidence="2">
    <location>
        <begin position="129"/>
        <end position="191"/>
    </location>
</feature>
<proteinExistence type="predicted"/>
<evidence type="ECO:0000256" key="2">
    <source>
        <dbReference type="SAM" id="MobiDB-lite"/>
    </source>
</evidence>
<organism evidence="3 4">
    <name type="scientific">Coccomyxa subellipsoidea (strain C-169)</name>
    <name type="common">Green microalga</name>
    <dbReference type="NCBI Taxonomy" id="574566"/>
    <lineage>
        <taxon>Eukaryota</taxon>
        <taxon>Viridiplantae</taxon>
        <taxon>Chlorophyta</taxon>
        <taxon>core chlorophytes</taxon>
        <taxon>Trebouxiophyceae</taxon>
        <taxon>Trebouxiophyceae incertae sedis</taxon>
        <taxon>Coccomyxaceae</taxon>
        <taxon>Coccomyxa</taxon>
        <taxon>Coccomyxa subellipsoidea</taxon>
    </lineage>
</organism>
<dbReference type="PANTHER" id="PTHR15885">
    <property type="entry name" value="COILED-COIL DOMAIN-CONTAINING PROTEIN 174"/>
    <property type="match status" value="1"/>
</dbReference>
<protein>
    <submittedName>
        <fullName evidence="3">Uncharacterized protein</fullName>
    </submittedName>
</protein>
<feature type="compositionally biased region" description="Basic and acidic residues" evidence="2">
    <location>
        <begin position="67"/>
        <end position="81"/>
    </location>
</feature>
<feature type="region of interest" description="Disordered" evidence="2">
    <location>
        <begin position="34"/>
        <end position="81"/>
    </location>
</feature>
<dbReference type="GeneID" id="17043899"/>
<evidence type="ECO:0000313" key="3">
    <source>
        <dbReference type="EMBL" id="EIE25895.1"/>
    </source>
</evidence>
<dbReference type="InterPro" id="IPR025066">
    <property type="entry name" value="CCDC174-like"/>
</dbReference>
<accession>I0Z5H6</accession>
<dbReference type="GO" id="GO:0005634">
    <property type="term" value="C:nucleus"/>
    <property type="evidence" value="ECO:0007669"/>
    <property type="project" value="TreeGrafter"/>
</dbReference>
<dbReference type="Proteomes" id="UP000007264">
    <property type="component" value="Unassembled WGS sequence"/>
</dbReference>
<evidence type="ECO:0000256" key="1">
    <source>
        <dbReference type="ARBA" id="ARBA00023054"/>
    </source>
</evidence>
<feature type="compositionally biased region" description="Basic and acidic residues" evidence="2">
    <location>
        <begin position="181"/>
        <end position="191"/>
    </location>
</feature>
<feature type="compositionally biased region" description="Low complexity" evidence="2">
    <location>
        <begin position="143"/>
        <end position="153"/>
    </location>
</feature>
<keyword evidence="1" id="KW-0175">Coiled coil</keyword>
<dbReference type="EMBL" id="AGSI01000003">
    <property type="protein sequence ID" value="EIE25895.1"/>
    <property type="molecule type" value="Genomic_DNA"/>
</dbReference>
<comment type="caution">
    <text evidence="3">The sequence shown here is derived from an EMBL/GenBank/DDBJ whole genome shotgun (WGS) entry which is preliminary data.</text>
</comment>
<dbReference type="PANTHER" id="PTHR15885:SF1">
    <property type="entry name" value="COILED-COIL DOMAIN-CONTAINING PROTEIN 174"/>
    <property type="match status" value="1"/>
</dbReference>
<feature type="compositionally biased region" description="Basic and acidic residues" evidence="2">
    <location>
        <begin position="34"/>
        <end position="43"/>
    </location>
</feature>
<reference evidence="3 4" key="1">
    <citation type="journal article" date="2012" name="Genome Biol.">
        <title>The genome of the polar eukaryotic microalga coccomyxa subellipsoidea reveals traits of cold adaptation.</title>
        <authorList>
            <person name="Blanc G."/>
            <person name="Agarkova I."/>
            <person name="Grimwood J."/>
            <person name="Kuo A."/>
            <person name="Brueggeman A."/>
            <person name="Dunigan D."/>
            <person name="Gurnon J."/>
            <person name="Ladunga I."/>
            <person name="Lindquist E."/>
            <person name="Lucas S."/>
            <person name="Pangilinan J."/>
            <person name="Proschold T."/>
            <person name="Salamov A."/>
            <person name="Schmutz J."/>
            <person name="Weeks D."/>
            <person name="Yamada T."/>
            <person name="Claverie J.M."/>
            <person name="Grigoriev I."/>
            <person name="Van Etten J."/>
            <person name="Lomsadze A."/>
            <person name="Borodovsky M."/>
        </authorList>
    </citation>
    <scope>NUCLEOTIDE SEQUENCE [LARGE SCALE GENOMIC DNA]</scope>
    <source>
        <strain evidence="3 4">C-169</strain>
    </source>
</reference>
<keyword evidence="4" id="KW-1185">Reference proteome</keyword>
<dbReference type="OrthoDB" id="514416at2759"/>
<name>I0Z5H6_COCSC</name>
<dbReference type="AlphaFoldDB" id="I0Z5H6"/>
<gene>
    <name evidence="3" type="ORF">COCSUDRAFT_60906</name>
</gene>
<sequence>MSETQPPPERERERLGVGAAGILDLKAALYKEQQEAQLTKEDPAAAAARRSRRTAGIDLSKHARKNAGVEERDRYDREHIKTPAARLAESYSALERKARLYDKLASGQHDDEDELYNVDFVRKGTLDDEGREMESYAHEDTASHAPVDSAAAATRKGGMTSADMEMEQQRRQWEEDEWSELEQRKREEARRDDKIEALERIEEETQELRERLARKREQKEVQAQQQRERIKAAFLKRQVAERIKAAAKQKAQG</sequence>
<dbReference type="RefSeq" id="XP_005650439.1">
    <property type="nucleotide sequence ID" value="XM_005650382.1"/>
</dbReference>
<dbReference type="eggNOG" id="KOG4293">
    <property type="taxonomic scope" value="Eukaryota"/>
</dbReference>
<dbReference type="STRING" id="574566.I0Z5H6"/>